<evidence type="ECO:0000256" key="2">
    <source>
        <dbReference type="SAM" id="MobiDB-lite"/>
    </source>
</evidence>
<protein>
    <submittedName>
        <fullName evidence="5">Tetratricopeptide repeat protein</fullName>
    </submittedName>
</protein>
<dbReference type="EMBL" id="JACHVB010000060">
    <property type="protein sequence ID" value="MBC2596040.1"/>
    <property type="molecule type" value="Genomic_DNA"/>
</dbReference>
<proteinExistence type="predicted"/>
<feature type="repeat" description="TPR" evidence="1">
    <location>
        <begin position="203"/>
        <end position="236"/>
    </location>
</feature>
<gene>
    <name evidence="5" type="ORF">H5P28_17370</name>
</gene>
<sequence length="286" mass="31140">MNRPPKKHKKTKDDILNDPRFDRKDLEEADRRLHSKDALQGDDRNLVHVDDAFKEADIEDQVWLFWNKYKKSIIYLIIAIFLGVIAVEGYRMYQRSAVRSMQAAYGQADTPEALTAFGEKYAGNPLAGFALLQSADSQYEQGNYTAAAPLYKSAAASLANTYVQGRARLGEAMSQIQAGQTELGKNLLSQISADQTALLSIRAEATFDLGVIALAASDYANARRYFEQASALDKDGPWGTQADRQLQQTPELAEAASAPAQAEAPAAAQPATDAEATTTDASDAAE</sequence>
<evidence type="ECO:0000259" key="4">
    <source>
        <dbReference type="Pfam" id="PF09976"/>
    </source>
</evidence>
<accession>A0A842HIR8</accession>
<comment type="caution">
    <text evidence="5">The sequence shown here is derived from an EMBL/GenBank/DDBJ whole genome shotgun (WGS) entry which is preliminary data.</text>
</comment>
<keyword evidence="3" id="KW-0812">Transmembrane</keyword>
<feature type="region of interest" description="Disordered" evidence="2">
    <location>
        <begin position="1"/>
        <end position="21"/>
    </location>
</feature>
<feature type="transmembrane region" description="Helical" evidence="3">
    <location>
        <begin position="73"/>
        <end position="93"/>
    </location>
</feature>
<dbReference type="RefSeq" id="WP_185676957.1">
    <property type="nucleotide sequence ID" value="NZ_JACHVB010000060.1"/>
</dbReference>
<organism evidence="5 6">
    <name type="scientific">Ruficoccus amylovorans</name>
    <dbReference type="NCBI Taxonomy" id="1804625"/>
    <lineage>
        <taxon>Bacteria</taxon>
        <taxon>Pseudomonadati</taxon>
        <taxon>Verrucomicrobiota</taxon>
        <taxon>Opitutia</taxon>
        <taxon>Puniceicoccales</taxon>
        <taxon>Cerasicoccaceae</taxon>
        <taxon>Ruficoccus</taxon>
    </lineage>
</organism>
<dbReference type="Proteomes" id="UP000546464">
    <property type="component" value="Unassembled WGS sequence"/>
</dbReference>
<dbReference type="Gene3D" id="1.25.40.10">
    <property type="entry name" value="Tetratricopeptide repeat domain"/>
    <property type="match status" value="1"/>
</dbReference>
<name>A0A842HIR8_9BACT</name>
<feature type="compositionally biased region" description="Basic residues" evidence="2">
    <location>
        <begin position="1"/>
        <end position="10"/>
    </location>
</feature>
<dbReference type="Pfam" id="PF09976">
    <property type="entry name" value="TPR_21"/>
    <property type="match status" value="1"/>
</dbReference>
<feature type="region of interest" description="Disordered" evidence="2">
    <location>
        <begin position="233"/>
        <end position="286"/>
    </location>
</feature>
<evidence type="ECO:0000256" key="1">
    <source>
        <dbReference type="PROSITE-ProRule" id="PRU00339"/>
    </source>
</evidence>
<evidence type="ECO:0000313" key="6">
    <source>
        <dbReference type="Proteomes" id="UP000546464"/>
    </source>
</evidence>
<keyword evidence="3" id="KW-1133">Transmembrane helix</keyword>
<dbReference type="SUPFAM" id="SSF48452">
    <property type="entry name" value="TPR-like"/>
    <property type="match status" value="1"/>
</dbReference>
<feature type="domain" description="Ancillary SecYEG translocon subunit/Cell division coordinator CpoB TPR" evidence="4">
    <location>
        <begin position="65"/>
        <end position="231"/>
    </location>
</feature>
<dbReference type="InterPro" id="IPR018704">
    <property type="entry name" value="SecYEG/CpoB_TPR"/>
</dbReference>
<dbReference type="InterPro" id="IPR011990">
    <property type="entry name" value="TPR-like_helical_dom_sf"/>
</dbReference>
<evidence type="ECO:0000256" key="3">
    <source>
        <dbReference type="SAM" id="Phobius"/>
    </source>
</evidence>
<dbReference type="PROSITE" id="PS50005">
    <property type="entry name" value="TPR"/>
    <property type="match status" value="1"/>
</dbReference>
<evidence type="ECO:0000313" key="5">
    <source>
        <dbReference type="EMBL" id="MBC2596040.1"/>
    </source>
</evidence>
<dbReference type="InterPro" id="IPR019734">
    <property type="entry name" value="TPR_rpt"/>
</dbReference>
<dbReference type="AlphaFoldDB" id="A0A842HIR8"/>
<keyword evidence="3" id="KW-0472">Membrane</keyword>
<feature type="compositionally biased region" description="Basic and acidic residues" evidence="2">
    <location>
        <begin position="11"/>
        <end position="21"/>
    </location>
</feature>
<feature type="compositionally biased region" description="Low complexity" evidence="2">
    <location>
        <begin position="253"/>
        <end position="286"/>
    </location>
</feature>
<keyword evidence="6" id="KW-1185">Reference proteome</keyword>
<keyword evidence="1" id="KW-0802">TPR repeat</keyword>
<reference evidence="5 6" key="1">
    <citation type="submission" date="2020-07" db="EMBL/GenBank/DDBJ databases">
        <authorList>
            <person name="Feng X."/>
        </authorList>
    </citation>
    <scope>NUCLEOTIDE SEQUENCE [LARGE SCALE GENOMIC DNA]</scope>
    <source>
        <strain evidence="5 6">JCM31066</strain>
    </source>
</reference>